<evidence type="ECO:0000313" key="2">
    <source>
        <dbReference type="EMBL" id="MFC3606219.1"/>
    </source>
</evidence>
<dbReference type="Proteomes" id="UP001595630">
    <property type="component" value="Unassembled WGS sequence"/>
</dbReference>
<dbReference type="EMBL" id="JBHRXZ010000001">
    <property type="protein sequence ID" value="MFC3606219.1"/>
    <property type="molecule type" value="Genomic_DNA"/>
</dbReference>
<accession>A0ABV7T0I6</accession>
<dbReference type="InterPro" id="IPR036380">
    <property type="entry name" value="Isochorismatase-like_sf"/>
</dbReference>
<dbReference type="Pfam" id="PF00857">
    <property type="entry name" value="Isochorismatase"/>
    <property type="match status" value="1"/>
</dbReference>
<protein>
    <submittedName>
        <fullName evidence="2">Hydrolase</fullName>
    </submittedName>
</protein>
<gene>
    <name evidence="2" type="ORF">ACFOMF_00245</name>
</gene>
<dbReference type="PANTHER" id="PTHR14119">
    <property type="entry name" value="HYDROLASE"/>
    <property type="match status" value="1"/>
</dbReference>
<dbReference type="RefSeq" id="WP_386360015.1">
    <property type="nucleotide sequence ID" value="NZ_JBHRXZ010000001.1"/>
</dbReference>
<name>A0ABV7T0I6_9GAMM</name>
<dbReference type="SUPFAM" id="SSF52499">
    <property type="entry name" value="Isochorismatase-like hydrolases"/>
    <property type="match status" value="1"/>
</dbReference>
<reference evidence="3" key="1">
    <citation type="journal article" date="2019" name="Int. J. Syst. Evol. Microbiol.">
        <title>The Global Catalogue of Microorganisms (GCM) 10K type strain sequencing project: providing services to taxonomists for standard genome sequencing and annotation.</title>
        <authorList>
            <consortium name="The Broad Institute Genomics Platform"/>
            <consortium name="The Broad Institute Genome Sequencing Center for Infectious Disease"/>
            <person name="Wu L."/>
            <person name="Ma J."/>
        </authorList>
    </citation>
    <scope>NUCLEOTIDE SEQUENCE [LARGE SCALE GENOMIC DNA]</scope>
    <source>
        <strain evidence="3">KCTC 42447</strain>
    </source>
</reference>
<proteinExistence type="predicted"/>
<feature type="domain" description="Isochorismatase-like" evidence="1">
    <location>
        <begin position="8"/>
        <end position="154"/>
    </location>
</feature>
<evidence type="ECO:0000259" key="1">
    <source>
        <dbReference type="Pfam" id="PF00857"/>
    </source>
</evidence>
<organism evidence="2 3">
    <name type="scientific">Stutzerimonas tarimensis</name>
    <dbReference type="NCBI Taxonomy" id="1507735"/>
    <lineage>
        <taxon>Bacteria</taxon>
        <taxon>Pseudomonadati</taxon>
        <taxon>Pseudomonadota</taxon>
        <taxon>Gammaproteobacteria</taxon>
        <taxon>Pseudomonadales</taxon>
        <taxon>Pseudomonadaceae</taxon>
        <taxon>Stutzerimonas</taxon>
    </lineage>
</organism>
<dbReference type="Gene3D" id="3.40.50.850">
    <property type="entry name" value="Isochorismatase-like"/>
    <property type="match status" value="1"/>
</dbReference>
<sequence>MLIKADRSLLLLVDLQERLAPAIADFEAVLRHNLWLAELARRLNIPLAATEQYPTGLGPTVSALAEKLPPGNTLEKIHFSAVADGCLAALPDRPQIVLTGTEAHVCVLQTALELLSSGKEVFVVAEAVGSRAPRDRQLALERMRQEGCRIVSREMVAFEWLGRAGTEQFRQIHREFLR</sequence>
<dbReference type="PANTHER" id="PTHR14119:SF3">
    <property type="entry name" value="ISOCHORISMATASE DOMAIN-CONTAINING PROTEIN 2"/>
    <property type="match status" value="1"/>
</dbReference>
<comment type="caution">
    <text evidence="2">The sequence shown here is derived from an EMBL/GenBank/DDBJ whole genome shotgun (WGS) entry which is preliminary data.</text>
</comment>
<keyword evidence="2" id="KW-0378">Hydrolase</keyword>
<dbReference type="CDD" id="cd01012">
    <property type="entry name" value="YcaC_related"/>
    <property type="match status" value="1"/>
</dbReference>
<evidence type="ECO:0000313" key="3">
    <source>
        <dbReference type="Proteomes" id="UP001595630"/>
    </source>
</evidence>
<dbReference type="InterPro" id="IPR050993">
    <property type="entry name" value="Isochorismatase_domain"/>
</dbReference>
<keyword evidence="3" id="KW-1185">Reference proteome</keyword>
<dbReference type="InterPro" id="IPR000868">
    <property type="entry name" value="Isochorismatase-like_dom"/>
</dbReference>
<dbReference type="GO" id="GO:0016787">
    <property type="term" value="F:hydrolase activity"/>
    <property type="evidence" value="ECO:0007669"/>
    <property type="project" value="UniProtKB-KW"/>
</dbReference>